<evidence type="ECO:0000313" key="1">
    <source>
        <dbReference type="Proteomes" id="UP000046392"/>
    </source>
</evidence>
<proteinExistence type="predicted"/>
<dbReference type="InterPro" id="IPR036397">
    <property type="entry name" value="RNaseH_sf"/>
</dbReference>
<reference evidence="2" key="1">
    <citation type="submission" date="2017-02" db="UniProtKB">
        <authorList>
            <consortium name="WormBaseParasite"/>
        </authorList>
    </citation>
    <scope>IDENTIFICATION</scope>
</reference>
<keyword evidence="1" id="KW-1185">Reference proteome</keyword>
<evidence type="ECO:0000313" key="2">
    <source>
        <dbReference type="WBParaSite" id="SPAL_0001230900.1"/>
    </source>
</evidence>
<dbReference type="STRING" id="174720.A0A0N5C2V2"/>
<dbReference type="GO" id="GO:0003676">
    <property type="term" value="F:nucleic acid binding"/>
    <property type="evidence" value="ECO:0007669"/>
    <property type="project" value="InterPro"/>
</dbReference>
<protein>
    <submittedName>
        <fullName evidence="2">Integrase_H2C2 domain-containing protein</fullName>
    </submittedName>
</protein>
<sequence length="153" mass="17954">MDTIRNSKKDLDGAVTLDNYVKKGQLDLDVTGVKRFFARNIKAIVTRIPSRRERQKHHRKELKDLMSTLLENPPGNAISQWENMEIKLHCETCQKVKFQPNTTTDWKGTWDIPERPWERLNIDIRGPLPITNRKNEYLLVIADEFSNLLSLFH</sequence>
<dbReference type="Proteomes" id="UP000046392">
    <property type="component" value="Unplaced"/>
</dbReference>
<name>A0A0N5C2V2_STREA</name>
<dbReference type="AlphaFoldDB" id="A0A0N5C2V2"/>
<accession>A0A0N5C2V2</accession>
<dbReference type="Gene3D" id="3.30.420.10">
    <property type="entry name" value="Ribonuclease H-like superfamily/Ribonuclease H"/>
    <property type="match status" value="1"/>
</dbReference>
<organism evidence="1 2">
    <name type="scientific">Strongyloides papillosus</name>
    <name type="common">Intestinal threadworm</name>
    <dbReference type="NCBI Taxonomy" id="174720"/>
    <lineage>
        <taxon>Eukaryota</taxon>
        <taxon>Metazoa</taxon>
        <taxon>Ecdysozoa</taxon>
        <taxon>Nematoda</taxon>
        <taxon>Chromadorea</taxon>
        <taxon>Rhabditida</taxon>
        <taxon>Tylenchina</taxon>
        <taxon>Panagrolaimomorpha</taxon>
        <taxon>Strongyloidoidea</taxon>
        <taxon>Strongyloididae</taxon>
        <taxon>Strongyloides</taxon>
    </lineage>
</organism>
<dbReference type="WBParaSite" id="SPAL_0001230900.1">
    <property type="protein sequence ID" value="SPAL_0001230900.1"/>
    <property type="gene ID" value="SPAL_0001230900"/>
</dbReference>